<dbReference type="GO" id="GO:0006950">
    <property type="term" value="P:response to stress"/>
    <property type="evidence" value="ECO:0007669"/>
    <property type="project" value="TreeGrafter"/>
</dbReference>
<dbReference type="PRINTS" id="PR00598">
    <property type="entry name" value="HTHMARR"/>
</dbReference>
<dbReference type="InterPro" id="IPR039422">
    <property type="entry name" value="MarR/SlyA-like"/>
</dbReference>
<gene>
    <name evidence="5" type="ORF">HNR73_007196</name>
</gene>
<keyword evidence="6" id="KW-1185">Reference proteome</keyword>
<name>A0A841G0J8_9ACTN</name>
<dbReference type="SUPFAM" id="SSF46785">
    <property type="entry name" value="Winged helix' DNA-binding domain"/>
    <property type="match status" value="1"/>
</dbReference>
<organism evidence="5 6">
    <name type="scientific">Phytomonospora endophytica</name>
    <dbReference type="NCBI Taxonomy" id="714109"/>
    <lineage>
        <taxon>Bacteria</taxon>
        <taxon>Bacillati</taxon>
        <taxon>Actinomycetota</taxon>
        <taxon>Actinomycetes</taxon>
        <taxon>Micromonosporales</taxon>
        <taxon>Micromonosporaceae</taxon>
        <taxon>Phytomonospora</taxon>
    </lineage>
</organism>
<dbReference type="Proteomes" id="UP000548476">
    <property type="component" value="Unassembled WGS sequence"/>
</dbReference>
<evidence type="ECO:0000313" key="5">
    <source>
        <dbReference type="EMBL" id="MBB6039302.1"/>
    </source>
</evidence>
<comment type="caution">
    <text evidence="5">The sequence shown here is derived from an EMBL/GenBank/DDBJ whole genome shotgun (WGS) entry which is preliminary data.</text>
</comment>
<dbReference type="RefSeq" id="WP_184792395.1">
    <property type="nucleotide sequence ID" value="NZ_BONT01000077.1"/>
</dbReference>
<dbReference type="EMBL" id="JACHGT010000021">
    <property type="protein sequence ID" value="MBB6039302.1"/>
    <property type="molecule type" value="Genomic_DNA"/>
</dbReference>
<keyword evidence="1" id="KW-0805">Transcription regulation</keyword>
<dbReference type="InterPro" id="IPR000835">
    <property type="entry name" value="HTH_MarR-typ"/>
</dbReference>
<keyword evidence="3" id="KW-0804">Transcription</keyword>
<evidence type="ECO:0000256" key="3">
    <source>
        <dbReference type="ARBA" id="ARBA00023163"/>
    </source>
</evidence>
<evidence type="ECO:0000256" key="2">
    <source>
        <dbReference type="ARBA" id="ARBA00023125"/>
    </source>
</evidence>
<evidence type="ECO:0000256" key="1">
    <source>
        <dbReference type="ARBA" id="ARBA00023015"/>
    </source>
</evidence>
<dbReference type="PANTHER" id="PTHR33164">
    <property type="entry name" value="TRANSCRIPTIONAL REGULATOR, MARR FAMILY"/>
    <property type="match status" value="1"/>
</dbReference>
<dbReference type="InterPro" id="IPR036388">
    <property type="entry name" value="WH-like_DNA-bd_sf"/>
</dbReference>
<evidence type="ECO:0000259" key="4">
    <source>
        <dbReference type="PROSITE" id="PS50995"/>
    </source>
</evidence>
<sequence length="148" mass="15813">MDFARADALNTAIRTIAIRHRALAASMLAELGLHPGHEAVLLALATHGPQTQKELAVEANCEPPSITVMVRKLETAGLVERASDAGDARARVVSLTQRGSELIGPLKRVWTRLAEETVVGIDEEAVAELLGALELLAGNLRARGKLRL</sequence>
<dbReference type="Gene3D" id="1.10.10.10">
    <property type="entry name" value="Winged helix-like DNA-binding domain superfamily/Winged helix DNA-binding domain"/>
    <property type="match status" value="1"/>
</dbReference>
<dbReference type="GO" id="GO:0003677">
    <property type="term" value="F:DNA binding"/>
    <property type="evidence" value="ECO:0007669"/>
    <property type="project" value="UniProtKB-KW"/>
</dbReference>
<dbReference type="InterPro" id="IPR036390">
    <property type="entry name" value="WH_DNA-bd_sf"/>
</dbReference>
<keyword evidence="2 5" id="KW-0238">DNA-binding</keyword>
<evidence type="ECO:0000313" key="6">
    <source>
        <dbReference type="Proteomes" id="UP000548476"/>
    </source>
</evidence>
<dbReference type="Pfam" id="PF01047">
    <property type="entry name" value="MarR"/>
    <property type="match status" value="1"/>
</dbReference>
<dbReference type="PANTHER" id="PTHR33164:SF64">
    <property type="entry name" value="TRANSCRIPTIONAL REGULATOR SLYA"/>
    <property type="match status" value="1"/>
</dbReference>
<accession>A0A841G0J8</accession>
<dbReference type="SMART" id="SM00347">
    <property type="entry name" value="HTH_MARR"/>
    <property type="match status" value="1"/>
</dbReference>
<dbReference type="GO" id="GO:0003700">
    <property type="term" value="F:DNA-binding transcription factor activity"/>
    <property type="evidence" value="ECO:0007669"/>
    <property type="project" value="InterPro"/>
</dbReference>
<reference evidence="5 6" key="1">
    <citation type="submission" date="2020-08" db="EMBL/GenBank/DDBJ databases">
        <title>Genomic Encyclopedia of Type Strains, Phase IV (KMG-IV): sequencing the most valuable type-strain genomes for metagenomic binning, comparative biology and taxonomic classification.</title>
        <authorList>
            <person name="Goeker M."/>
        </authorList>
    </citation>
    <scope>NUCLEOTIDE SEQUENCE [LARGE SCALE GENOMIC DNA]</scope>
    <source>
        <strain evidence="5 6">YIM 65646</strain>
    </source>
</reference>
<proteinExistence type="predicted"/>
<dbReference type="AlphaFoldDB" id="A0A841G0J8"/>
<protein>
    <submittedName>
        <fullName evidence="5">DNA-binding MarR family transcriptional regulator</fullName>
    </submittedName>
</protein>
<feature type="domain" description="HTH marR-type" evidence="4">
    <location>
        <begin position="6"/>
        <end position="138"/>
    </location>
</feature>
<dbReference type="PROSITE" id="PS50995">
    <property type="entry name" value="HTH_MARR_2"/>
    <property type="match status" value="1"/>
</dbReference>